<organism evidence="1 2">
    <name type="scientific">Neonectria magnoliae</name>
    <dbReference type="NCBI Taxonomy" id="2732573"/>
    <lineage>
        <taxon>Eukaryota</taxon>
        <taxon>Fungi</taxon>
        <taxon>Dikarya</taxon>
        <taxon>Ascomycota</taxon>
        <taxon>Pezizomycotina</taxon>
        <taxon>Sordariomycetes</taxon>
        <taxon>Hypocreomycetidae</taxon>
        <taxon>Hypocreales</taxon>
        <taxon>Nectriaceae</taxon>
        <taxon>Neonectria</taxon>
    </lineage>
</organism>
<dbReference type="Proteomes" id="UP001498421">
    <property type="component" value="Unassembled WGS sequence"/>
</dbReference>
<evidence type="ECO:0008006" key="3">
    <source>
        <dbReference type="Google" id="ProtNLM"/>
    </source>
</evidence>
<sequence>MNAFPPSPATQGYTLRRANKGDLDDITRIHIEGFVQEPMDNYCYPMRFKYYEDHFKWMRTEYEYYLDNSYKYVVHAAEAPKQPDGGDKDKQPMALAVRNIAVVAGAPPLDRGLDQRKDANKKHVEAYIEVASKRYEPGGFFY</sequence>
<dbReference type="SUPFAM" id="SSF55729">
    <property type="entry name" value="Acyl-CoA N-acyltransferases (Nat)"/>
    <property type="match status" value="1"/>
</dbReference>
<dbReference type="EMBL" id="JAZAVK010000046">
    <property type="protein sequence ID" value="KAK7428008.1"/>
    <property type="molecule type" value="Genomic_DNA"/>
</dbReference>
<name>A0ABR1I394_9HYPO</name>
<dbReference type="Gene3D" id="3.40.630.30">
    <property type="match status" value="1"/>
</dbReference>
<dbReference type="InterPro" id="IPR016181">
    <property type="entry name" value="Acyl_CoA_acyltransferase"/>
</dbReference>
<evidence type="ECO:0000313" key="1">
    <source>
        <dbReference type="EMBL" id="KAK7428008.1"/>
    </source>
</evidence>
<reference evidence="1 2" key="1">
    <citation type="journal article" date="2025" name="Microbiol. Resour. Announc.">
        <title>Draft genome sequences for Neonectria magnoliae and Neonectria punicea, canker pathogens of Liriodendron tulipifera and Acer saccharum in West Virginia.</title>
        <authorList>
            <person name="Petronek H.M."/>
            <person name="Kasson M.T."/>
            <person name="Metheny A.M."/>
            <person name="Stauder C.M."/>
            <person name="Lovett B."/>
            <person name="Lynch S.C."/>
            <person name="Garnas J.R."/>
            <person name="Kasson L.R."/>
            <person name="Stajich J.E."/>
        </authorList>
    </citation>
    <scope>NUCLEOTIDE SEQUENCE [LARGE SCALE GENOMIC DNA]</scope>
    <source>
        <strain evidence="1 2">NRRL 64651</strain>
    </source>
</reference>
<proteinExistence type="predicted"/>
<accession>A0ABR1I394</accession>
<keyword evidence="2" id="KW-1185">Reference proteome</keyword>
<gene>
    <name evidence="1" type="ORF">QQZ08_005439</name>
</gene>
<evidence type="ECO:0000313" key="2">
    <source>
        <dbReference type="Proteomes" id="UP001498421"/>
    </source>
</evidence>
<comment type="caution">
    <text evidence="1">The sequence shown here is derived from an EMBL/GenBank/DDBJ whole genome shotgun (WGS) entry which is preliminary data.</text>
</comment>
<protein>
    <recommendedName>
        <fullName evidence="3">N-acetyltransferase domain-containing protein</fullName>
    </recommendedName>
</protein>